<dbReference type="AlphaFoldDB" id="A0AAD7G025"/>
<keyword evidence="5" id="KW-0732">Signal</keyword>
<keyword evidence="3" id="KW-0378">Hydrolase</keyword>
<gene>
    <name evidence="7" type="ORF">FB45DRAFT_1099205</name>
</gene>
<dbReference type="PANTHER" id="PTHR42978">
    <property type="entry name" value="QUORUM-QUENCHING LACTONASE YTNP-RELATED-RELATED"/>
    <property type="match status" value="1"/>
</dbReference>
<evidence type="ECO:0000256" key="4">
    <source>
        <dbReference type="ARBA" id="ARBA00022833"/>
    </source>
</evidence>
<keyword evidence="2" id="KW-0479">Metal-binding</keyword>
<dbReference type="GO" id="GO:0046872">
    <property type="term" value="F:metal ion binding"/>
    <property type="evidence" value="ECO:0007669"/>
    <property type="project" value="UniProtKB-KW"/>
</dbReference>
<evidence type="ECO:0000313" key="7">
    <source>
        <dbReference type="EMBL" id="KAJ7646925.1"/>
    </source>
</evidence>
<evidence type="ECO:0000313" key="8">
    <source>
        <dbReference type="Proteomes" id="UP001221142"/>
    </source>
</evidence>
<comment type="similarity">
    <text evidence="1">Belongs to the metallo-beta-lactamase superfamily.</text>
</comment>
<protein>
    <submittedName>
        <fullName evidence="7">Beta-lactamase-like protein</fullName>
    </submittedName>
</protein>
<dbReference type="InterPro" id="IPR051013">
    <property type="entry name" value="MBL_superfamily_lactonases"/>
</dbReference>
<accession>A0AAD7G025</accession>
<proteinExistence type="inferred from homology"/>
<evidence type="ECO:0000256" key="3">
    <source>
        <dbReference type="ARBA" id="ARBA00022801"/>
    </source>
</evidence>
<feature type="signal peptide" evidence="5">
    <location>
        <begin position="1"/>
        <end position="17"/>
    </location>
</feature>
<dbReference type="InterPro" id="IPR036866">
    <property type="entry name" value="RibonucZ/Hydroxyglut_hydro"/>
</dbReference>
<sequence>MFLSFLFLFLLVSATSASRNHLGIPKSNALVTVKAFDLGSLTVVNSSQIAISPVLPGQESVEFPMFAFLVEHQATQKRIMFDLGIRTDVENFVPSLSGIFAAGIYQLRDNKDVTEVLQQAGINLTSIDTVIQSHGHFDHIGDMSKFPNSTKLVIGPGTDTSTYPTDPNAVHLESDFAGHNITELDFTHSKLVWRWTFSGMGVSIWWTHLHMSGHISALARVTPTTFVALGGDTFHHAGQTRPRPELQQNFPCPADLVEELKTSVSTDYFWSPDSHIGSFDIHSRTQPMLAISNLPGSVEQLPAIAQVSLDKIATFDADPDVLVVISHDISHRGNLPTYPASLNDWKAKNYKEKTVWNFANKSNLAFRFDVVA</sequence>
<feature type="chain" id="PRO_5041993561" evidence="5">
    <location>
        <begin position="18"/>
        <end position="372"/>
    </location>
</feature>
<reference evidence="7" key="1">
    <citation type="submission" date="2023-03" db="EMBL/GenBank/DDBJ databases">
        <title>Massive genome expansion in bonnet fungi (Mycena s.s.) driven by repeated elements and novel gene families across ecological guilds.</title>
        <authorList>
            <consortium name="Lawrence Berkeley National Laboratory"/>
            <person name="Harder C.B."/>
            <person name="Miyauchi S."/>
            <person name="Viragh M."/>
            <person name="Kuo A."/>
            <person name="Thoen E."/>
            <person name="Andreopoulos B."/>
            <person name="Lu D."/>
            <person name="Skrede I."/>
            <person name="Drula E."/>
            <person name="Henrissat B."/>
            <person name="Morin E."/>
            <person name="Kohler A."/>
            <person name="Barry K."/>
            <person name="LaButti K."/>
            <person name="Morin E."/>
            <person name="Salamov A."/>
            <person name="Lipzen A."/>
            <person name="Mereny Z."/>
            <person name="Hegedus B."/>
            <person name="Baldrian P."/>
            <person name="Stursova M."/>
            <person name="Weitz H."/>
            <person name="Taylor A."/>
            <person name="Grigoriev I.V."/>
            <person name="Nagy L.G."/>
            <person name="Martin F."/>
            <person name="Kauserud H."/>
        </authorList>
    </citation>
    <scope>NUCLEOTIDE SEQUENCE</scope>
    <source>
        <strain evidence="7">9284</strain>
    </source>
</reference>
<keyword evidence="4" id="KW-0862">Zinc</keyword>
<dbReference type="Pfam" id="PF00753">
    <property type="entry name" value="Lactamase_B"/>
    <property type="match status" value="1"/>
</dbReference>
<dbReference type="Gene3D" id="3.60.15.10">
    <property type="entry name" value="Ribonuclease Z/Hydroxyacylglutathione hydrolase-like"/>
    <property type="match status" value="1"/>
</dbReference>
<keyword evidence="8" id="KW-1185">Reference proteome</keyword>
<dbReference type="SMART" id="SM00849">
    <property type="entry name" value="Lactamase_B"/>
    <property type="match status" value="1"/>
</dbReference>
<evidence type="ECO:0000256" key="5">
    <source>
        <dbReference type="SAM" id="SignalP"/>
    </source>
</evidence>
<dbReference type="InterPro" id="IPR001279">
    <property type="entry name" value="Metallo-B-lactamas"/>
</dbReference>
<evidence type="ECO:0000259" key="6">
    <source>
        <dbReference type="SMART" id="SM00849"/>
    </source>
</evidence>
<dbReference type="SUPFAM" id="SSF56281">
    <property type="entry name" value="Metallo-hydrolase/oxidoreductase"/>
    <property type="match status" value="1"/>
</dbReference>
<dbReference type="Proteomes" id="UP001221142">
    <property type="component" value="Unassembled WGS sequence"/>
</dbReference>
<evidence type="ECO:0000256" key="2">
    <source>
        <dbReference type="ARBA" id="ARBA00022723"/>
    </source>
</evidence>
<dbReference type="GO" id="GO:0016787">
    <property type="term" value="F:hydrolase activity"/>
    <property type="evidence" value="ECO:0007669"/>
    <property type="project" value="UniProtKB-KW"/>
</dbReference>
<dbReference type="EMBL" id="JARKIF010000002">
    <property type="protein sequence ID" value="KAJ7646925.1"/>
    <property type="molecule type" value="Genomic_DNA"/>
</dbReference>
<evidence type="ECO:0000256" key="1">
    <source>
        <dbReference type="ARBA" id="ARBA00007749"/>
    </source>
</evidence>
<feature type="domain" description="Metallo-beta-lactamase" evidence="6">
    <location>
        <begin position="64"/>
        <end position="273"/>
    </location>
</feature>
<dbReference type="PANTHER" id="PTHR42978:SF5">
    <property type="entry name" value="METALLO-BETA-LACTAMASE DOMAIN-CONTAINING PROTEIN"/>
    <property type="match status" value="1"/>
</dbReference>
<organism evidence="7 8">
    <name type="scientific">Roridomyces roridus</name>
    <dbReference type="NCBI Taxonomy" id="1738132"/>
    <lineage>
        <taxon>Eukaryota</taxon>
        <taxon>Fungi</taxon>
        <taxon>Dikarya</taxon>
        <taxon>Basidiomycota</taxon>
        <taxon>Agaricomycotina</taxon>
        <taxon>Agaricomycetes</taxon>
        <taxon>Agaricomycetidae</taxon>
        <taxon>Agaricales</taxon>
        <taxon>Marasmiineae</taxon>
        <taxon>Mycenaceae</taxon>
        <taxon>Roridomyces</taxon>
    </lineage>
</organism>
<name>A0AAD7G025_9AGAR</name>
<comment type="caution">
    <text evidence="7">The sequence shown here is derived from an EMBL/GenBank/DDBJ whole genome shotgun (WGS) entry which is preliminary data.</text>
</comment>